<reference evidence="12 13" key="1">
    <citation type="journal article" date="2015" name="Genome Announc.">
        <title>Expanding the biotechnology potential of lactobacilli through comparative genomics of 213 strains and associated genera.</title>
        <authorList>
            <person name="Sun Z."/>
            <person name="Harris H.M."/>
            <person name="McCann A."/>
            <person name="Guo C."/>
            <person name="Argimon S."/>
            <person name="Zhang W."/>
            <person name="Yang X."/>
            <person name="Jeffery I.B."/>
            <person name="Cooney J.C."/>
            <person name="Kagawa T.F."/>
            <person name="Liu W."/>
            <person name="Song Y."/>
            <person name="Salvetti E."/>
            <person name="Wrobel A."/>
            <person name="Rasinkangas P."/>
            <person name="Parkhill J."/>
            <person name="Rea M.C."/>
            <person name="O'Sullivan O."/>
            <person name="Ritari J."/>
            <person name="Douillard F.P."/>
            <person name="Paul Ross R."/>
            <person name="Yang R."/>
            <person name="Briner A.E."/>
            <person name="Felis G.E."/>
            <person name="de Vos W.M."/>
            <person name="Barrangou R."/>
            <person name="Klaenhammer T.R."/>
            <person name="Caufield P.W."/>
            <person name="Cui Y."/>
            <person name="Zhang H."/>
            <person name="O'Toole P.W."/>
        </authorList>
    </citation>
    <scope>NUCLEOTIDE SEQUENCE [LARGE SCALE GENOMIC DNA]</scope>
    <source>
        <strain evidence="10 13">ATCC BAA-66</strain>
        <strain evidence="11 12">DSM 13344</strain>
    </source>
</reference>
<evidence type="ECO:0000313" key="12">
    <source>
        <dbReference type="Proteomes" id="UP000051645"/>
    </source>
</evidence>
<gene>
    <name evidence="10" type="ORF">IV38_GL001799</name>
    <name evidence="11" type="ORF">IV40_GL001757</name>
</gene>
<keyword evidence="8" id="KW-0411">Iron-sulfur</keyword>
<dbReference type="Proteomes" id="UP000051751">
    <property type="component" value="Unassembled WGS sequence"/>
</dbReference>
<dbReference type="InterPro" id="IPR012839">
    <property type="entry name" value="Organic_radical_activase"/>
</dbReference>
<evidence type="ECO:0000256" key="2">
    <source>
        <dbReference type="ARBA" id="ARBA00009777"/>
    </source>
</evidence>
<name>A0A0R2FZB6_9LACO</name>
<dbReference type="InterPro" id="IPR013785">
    <property type="entry name" value="Aldolase_TIM"/>
</dbReference>
<evidence type="ECO:0000256" key="7">
    <source>
        <dbReference type="ARBA" id="ARBA00023004"/>
    </source>
</evidence>
<evidence type="ECO:0000313" key="13">
    <source>
        <dbReference type="Proteomes" id="UP000051751"/>
    </source>
</evidence>
<proteinExistence type="inferred from homology"/>
<dbReference type="GO" id="GO:0046872">
    <property type="term" value="F:metal ion binding"/>
    <property type="evidence" value="ECO:0007669"/>
    <property type="project" value="UniProtKB-KW"/>
</dbReference>
<dbReference type="EMBL" id="JQAT01000005">
    <property type="protein sequence ID" value="KRN27959.1"/>
    <property type="molecule type" value="Genomic_DNA"/>
</dbReference>
<keyword evidence="11" id="KW-0808">Transferase</keyword>
<evidence type="ECO:0000256" key="4">
    <source>
        <dbReference type="ARBA" id="ARBA00022691"/>
    </source>
</evidence>
<dbReference type="InterPro" id="IPR001989">
    <property type="entry name" value="Radical_activat_CS"/>
</dbReference>
<dbReference type="PANTHER" id="PTHR30352">
    <property type="entry name" value="PYRUVATE FORMATE-LYASE-ACTIVATING ENZYME"/>
    <property type="match status" value="1"/>
</dbReference>
<keyword evidence="3" id="KW-0004">4Fe-4S</keyword>
<dbReference type="InterPro" id="IPR034457">
    <property type="entry name" value="Organic_radical-activating"/>
</dbReference>
<feature type="domain" description="Radical SAM core" evidence="9">
    <location>
        <begin position="20"/>
        <end position="264"/>
    </location>
</feature>
<dbReference type="InterPro" id="IPR007197">
    <property type="entry name" value="rSAM"/>
</dbReference>
<dbReference type="STRING" id="81857.IV38_GL001799"/>
<dbReference type="EMBL" id="JQAZ01000006">
    <property type="protein sequence ID" value="KRN30570.1"/>
    <property type="molecule type" value="Genomic_DNA"/>
</dbReference>
<comment type="similarity">
    <text evidence="2">Belongs to the organic radical-activating enzymes family.</text>
</comment>
<dbReference type="AlphaFoldDB" id="A0A0R2FZB6"/>
<keyword evidence="5" id="KW-0479">Metal-binding</keyword>
<dbReference type="Proteomes" id="UP000051645">
    <property type="component" value="Unassembled WGS sequence"/>
</dbReference>
<dbReference type="PANTHER" id="PTHR30352:SF4">
    <property type="entry name" value="PYRUVATE FORMATE-LYASE 2-ACTIVATING ENZYME"/>
    <property type="match status" value="1"/>
</dbReference>
<evidence type="ECO:0000313" key="10">
    <source>
        <dbReference type="EMBL" id="KRN27959.1"/>
    </source>
</evidence>
<dbReference type="Gene3D" id="3.20.20.70">
    <property type="entry name" value="Aldolase class I"/>
    <property type="match status" value="1"/>
</dbReference>
<evidence type="ECO:0000313" key="11">
    <source>
        <dbReference type="EMBL" id="KRN30570.1"/>
    </source>
</evidence>
<dbReference type="Pfam" id="PF04055">
    <property type="entry name" value="Radical_SAM"/>
    <property type="match status" value="1"/>
</dbReference>
<keyword evidence="4" id="KW-0949">S-adenosyl-L-methionine</keyword>
<protein>
    <submittedName>
        <fullName evidence="11">[formate-C-acetyltransferase]-activating enzyme</fullName>
    </submittedName>
</protein>
<organism evidence="11 12">
    <name type="scientific">Lactobacillus selangorensis</name>
    <dbReference type="NCBI Taxonomy" id="81857"/>
    <lineage>
        <taxon>Bacteria</taxon>
        <taxon>Bacillati</taxon>
        <taxon>Bacillota</taxon>
        <taxon>Bacilli</taxon>
        <taxon>Lactobacillales</taxon>
        <taxon>Lactobacillaceae</taxon>
        <taxon>Lactobacillus</taxon>
    </lineage>
</organism>
<evidence type="ECO:0000256" key="6">
    <source>
        <dbReference type="ARBA" id="ARBA00023002"/>
    </source>
</evidence>
<dbReference type="CDD" id="cd01335">
    <property type="entry name" value="Radical_SAM"/>
    <property type="match status" value="1"/>
</dbReference>
<dbReference type="InterPro" id="IPR058240">
    <property type="entry name" value="rSAM_sf"/>
</dbReference>
<dbReference type="NCBIfam" id="TIGR02494">
    <property type="entry name" value="PFLE_PFLC"/>
    <property type="match status" value="1"/>
</dbReference>
<dbReference type="GO" id="GO:0016491">
    <property type="term" value="F:oxidoreductase activity"/>
    <property type="evidence" value="ECO:0007669"/>
    <property type="project" value="UniProtKB-KW"/>
</dbReference>
<sequence>MIKKDPNKGLIFNIQRYSVHDGPGIRTIVFLQGCPLRCPWCCNPESQSVRPVTWVKNGKKETISHWMTADEVMDEIEKDEIFYRTSGGGVTLSGGECLMQADFGANILRQCKQLGISTAIETTGAMPLTEIQKVLPYTDYVMFDLKIMNPIRAKQVIGDNVAQVKASFEEALATPTARVMPRVPLIPGYTTVPKNLQQIADYVHEVGVKEIHILPFHQYGSSKYEYLNRTYTMKDTPLLTDQQVSDIHSFFEDQNIHAVVNGLE</sequence>
<evidence type="ECO:0000256" key="1">
    <source>
        <dbReference type="ARBA" id="ARBA00001966"/>
    </source>
</evidence>
<comment type="caution">
    <text evidence="11">The sequence shown here is derived from an EMBL/GenBank/DDBJ whole genome shotgun (WGS) entry which is preliminary data.</text>
</comment>
<dbReference type="OrthoDB" id="9782387at2"/>
<keyword evidence="12" id="KW-1185">Reference proteome</keyword>
<dbReference type="PATRIC" id="fig|81857.3.peg.1816"/>
<evidence type="ECO:0000259" key="9">
    <source>
        <dbReference type="PROSITE" id="PS51918"/>
    </source>
</evidence>
<dbReference type="GO" id="GO:0016740">
    <property type="term" value="F:transferase activity"/>
    <property type="evidence" value="ECO:0007669"/>
    <property type="project" value="UniProtKB-KW"/>
</dbReference>
<dbReference type="PROSITE" id="PS51918">
    <property type="entry name" value="RADICAL_SAM"/>
    <property type="match status" value="1"/>
</dbReference>
<dbReference type="GO" id="GO:0051539">
    <property type="term" value="F:4 iron, 4 sulfur cluster binding"/>
    <property type="evidence" value="ECO:0007669"/>
    <property type="project" value="UniProtKB-KW"/>
</dbReference>
<evidence type="ECO:0000256" key="8">
    <source>
        <dbReference type="ARBA" id="ARBA00023014"/>
    </source>
</evidence>
<dbReference type="SFLD" id="SFLDS00029">
    <property type="entry name" value="Radical_SAM"/>
    <property type="match status" value="1"/>
</dbReference>
<comment type="cofactor">
    <cofactor evidence="1">
        <name>[4Fe-4S] cluster</name>
        <dbReference type="ChEBI" id="CHEBI:49883"/>
    </cofactor>
</comment>
<dbReference type="PIRSF" id="PIRSF000371">
    <property type="entry name" value="PFL_act_enz"/>
    <property type="match status" value="1"/>
</dbReference>
<keyword evidence="7" id="KW-0408">Iron</keyword>
<evidence type="ECO:0000256" key="5">
    <source>
        <dbReference type="ARBA" id="ARBA00022723"/>
    </source>
</evidence>
<dbReference type="PROSITE" id="PS01087">
    <property type="entry name" value="RADICAL_ACTIVATING"/>
    <property type="match status" value="1"/>
</dbReference>
<dbReference type="SFLD" id="SFLDG01066">
    <property type="entry name" value="organic_radical-activating_enz"/>
    <property type="match status" value="1"/>
</dbReference>
<keyword evidence="6" id="KW-0560">Oxidoreductase</keyword>
<dbReference type="SUPFAM" id="SSF102114">
    <property type="entry name" value="Radical SAM enzymes"/>
    <property type="match status" value="1"/>
</dbReference>
<dbReference type="RefSeq" id="WP_057770492.1">
    <property type="nucleotide sequence ID" value="NZ_JQAT01000005.1"/>
</dbReference>
<evidence type="ECO:0000256" key="3">
    <source>
        <dbReference type="ARBA" id="ARBA00022485"/>
    </source>
</evidence>
<accession>A0A0R2FZB6</accession>